<evidence type="ECO:0000256" key="2">
    <source>
        <dbReference type="ARBA" id="ARBA00006275"/>
    </source>
</evidence>
<dbReference type="InterPro" id="IPR011990">
    <property type="entry name" value="TPR-like_helical_dom_sf"/>
</dbReference>
<keyword evidence="3" id="KW-0732">Signal</keyword>
<feature type="domain" description="RagB/SusD" evidence="7">
    <location>
        <begin position="321"/>
        <end position="513"/>
    </location>
</feature>
<keyword evidence="4" id="KW-0472">Membrane</keyword>
<keyword evidence="5" id="KW-0998">Cell outer membrane</keyword>
<comment type="caution">
    <text evidence="9">The sequence shown here is derived from an EMBL/GenBank/DDBJ whole genome shotgun (WGS) entry which is preliminary data.</text>
</comment>
<dbReference type="Pfam" id="PF14322">
    <property type="entry name" value="SusD-like_3"/>
    <property type="match status" value="1"/>
</dbReference>
<dbReference type="Proteomes" id="UP001378956">
    <property type="component" value="Unassembled WGS sequence"/>
</dbReference>
<feature type="compositionally biased region" description="Polar residues" evidence="6">
    <location>
        <begin position="507"/>
        <end position="516"/>
    </location>
</feature>
<feature type="region of interest" description="Disordered" evidence="6">
    <location>
        <begin position="488"/>
        <end position="516"/>
    </location>
</feature>
<evidence type="ECO:0000256" key="4">
    <source>
        <dbReference type="ARBA" id="ARBA00023136"/>
    </source>
</evidence>
<name>A0ABU8NJF3_9SPHI</name>
<comment type="subcellular location">
    <subcellularLocation>
        <location evidence="1">Cell outer membrane</location>
    </subcellularLocation>
</comment>
<evidence type="ECO:0000256" key="1">
    <source>
        <dbReference type="ARBA" id="ARBA00004442"/>
    </source>
</evidence>
<reference evidence="9 10" key="1">
    <citation type="submission" date="2024-03" db="EMBL/GenBank/DDBJ databases">
        <title>Sequence of Lycoming College Course Isolates.</title>
        <authorList>
            <person name="Plotts O."/>
            <person name="Newman J."/>
        </authorList>
    </citation>
    <scope>NUCLEOTIDE SEQUENCE [LARGE SCALE GENOMIC DNA]</scope>
    <source>
        <strain evidence="9 10">CJB-3</strain>
    </source>
</reference>
<evidence type="ECO:0000256" key="6">
    <source>
        <dbReference type="SAM" id="MobiDB-lite"/>
    </source>
</evidence>
<accession>A0ABU8NJF3</accession>
<dbReference type="PROSITE" id="PS51257">
    <property type="entry name" value="PROKAR_LIPOPROTEIN"/>
    <property type="match status" value="1"/>
</dbReference>
<proteinExistence type="inferred from homology"/>
<evidence type="ECO:0000256" key="5">
    <source>
        <dbReference type="ARBA" id="ARBA00023237"/>
    </source>
</evidence>
<evidence type="ECO:0000256" key="3">
    <source>
        <dbReference type="ARBA" id="ARBA00022729"/>
    </source>
</evidence>
<evidence type="ECO:0000313" key="10">
    <source>
        <dbReference type="Proteomes" id="UP001378956"/>
    </source>
</evidence>
<dbReference type="InterPro" id="IPR033985">
    <property type="entry name" value="SusD-like_N"/>
</dbReference>
<organism evidence="9 10">
    <name type="scientific">Pedobacter panaciterrae</name>
    <dbReference type="NCBI Taxonomy" id="363849"/>
    <lineage>
        <taxon>Bacteria</taxon>
        <taxon>Pseudomonadati</taxon>
        <taxon>Bacteroidota</taxon>
        <taxon>Sphingobacteriia</taxon>
        <taxon>Sphingobacteriales</taxon>
        <taxon>Sphingobacteriaceae</taxon>
        <taxon>Pedobacter</taxon>
    </lineage>
</organism>
<dbReference type="InterPro" id="IPR012944">
    <property type="entry name" value="SusD_RagB_dom"/>
</dbReference>
<dbReference type="SUPFAM" id="SSF48452">
    <property type="entry name" value="TPR-like"/>
    <property type="match status" value="1"/>
</dbReference>
<dbReference type="RefSeq" id="WP_172662756.1">
    <property type="nucleotide sequence ID" value="NZ_CBFGNQ010000002.1"/>
</dbReference>
<evidence type="ECO:0000259" key="7">
    <source>
        <dbReference type="Pfam" id="PF07980"/>
    </source>
</evidence>
<evidence type="ECO:0000313" key="9">
    <source>
        <dbReference type="EMBL" id="MEJ2902381.1"/>
    </source>
</evidence>
<comment type="similarity">
    <text evidence="2">Belongs to the SusD family.</text>
</comment>
<dbReference type="Gene3D" id="1.25.40.390">
    <property type="match status" value="1"/>
</dbReference>
<dbReference type="EMBL" id="JBBEUB010000002">
    <property type="protein sequence ID" value="MEJ2902381.1"/>
    <property type="molecule type" value="Genomic_DNA"/>
</dbReference>
<feature type="domain" description="SusD-like N-terminal" evidence="8">
    <location>
        <begin position="101"/>
        <end position="221"/>
    </location>
</feature>
<gene>
    <name evidence="9" type="ORF">WAE58_08085</name>
</gene>
<dbReference type="Pfam" id="PF07980">
    <property type="entry name" value="SusD_RagB"/>
    <property type="match status" value="1"/>
</dbReference>
<sequence length="516" mass="59019">MKKKYSLIVLAFIVLLTSGSCKKFITEDPQTALTEEEVFKSLDNIEPLVLGLYTSWRNTKKDRGGFIFTMGTDEAQQGAYQVRTDDRQAGIDRYNGFLSASNTALAEQWNSRWPVISAAAKVVYALGLNSEESERKNIILGEASFIRAALTFEMTQYWGEIPIIDQAKFKEYGTKRQPLNMVYNFIIADLENAVKYLPVSQTDKRRATKGAAQALLGKVYLYAPEASGAKDYAKARDMFKQVVENGGYSLVPKYADLWDPTKQNTTESIYEFKFNNVYPDNNQTQWQMGSRSLAEVDQYCYFGGYDLMVPTKYCYQTTADGGVWEDGDVRKNESIRYDFTYKGKVPTLNPAFGGDELDPHVKKFEDPRTEGTLSFWLSGKNIFYLRYADILLCYAETLNETGATSQAVDLINSTIRTRAWNGNLPADKRWNAGMSQQDFRTNIMDERMRELCFEGWRRMDLIRTGKLVELAKQRNKWTKESGSIQEYHNRYPIPLQEIKQNDDISESDQNPGYSNN</sequence>
<protein>
    <submittedName>
        <fullName evidence="9">RagB/SusD family nutrient uptake outer membrane protein</fullName>
    </submittedName>
</protein>
<evidence type="ECO:0000259" key="8">
    <source>
        <dbReference type="Pfam" id="PF14322"/>
    </source>
</evidence>
<keyword evidence="10" id="KW-1185">Reference proteome</keyword>